<dbReference type="PATRIC" id="fig|665004.4.peg.4166"/>
<dbReference type="PANTHER" id="PTHR12835">
    <property type="entry name" value="BIOTIN PROTEIN LIGASE"/>
    <property type="match status" value="1"/>
</dbReference>
<dbReference type="PROSITE" id="PS51733">
    <property type="entry name" value="BPL_LPL_CATALYTIC"/>
    <property type="match status" value="1"/>
</dbReference>
<feature type="domain" description="BPL/LPL catalytic" evidence="6">
    <location>
        <begin position="18"/>
        <end position="205"/>
    </location>
</feature>
<evidence type="ECO:0000313" key="7">
    <source>
        <dbReference type="EMBL" id="KUP96266.1"/>
    </source>
</evidence>
<dbReference type="NCBIfam" id="TIGR00121">
    <property type="entry name" value="birA_ligase"/>
    <property type="match status" value="1"/>
</dbReference>
<evidence type="ECO:0000256" key="4">
    <source>
        <dbReference type="ARBA" id="ARBA00023267"/>
    </source>
</evidence>
<keyword evidence="8" id="KW-1185">Reference proteome</keyword>
<dbReference type="RefSeq" id="WP_068758706.1">
    <property type="nucleotide sequence ID" value="NZ_KQ950189.1"/>
</dbReference>
<organism evidence="7 8">
    <name type="scientific">Thermobifida cellulosilytica TB100</name>
    <dbReference type="NCBI Taxonomy" id="665004"/>
    <lineage>
        <taxon>Bacteria</taxon>
        <taxon>Bacillati</taxon>
        <taxon>Actinomycetota</taxon>
        <taxon>Actinomycetes</taxon>
        <taxon>Streptosporangiales</taxon>
        <taxon>Nocardiopsidaceae</taxon>
        <taxon>Thermobifida</taxon>
    </lineage>
</organism>
<evidence type="ECO:0000256" key="5">
    <source>
        <dbReference type="ARBA" id="ARBA00024227"/>
    </source>
</evidence>
<accession>A0A147KG24</accession>
<dbReference type="Pfam" id="PF02237">
    <property type="entry name" value="BPL_C"/>
    <property type="match status" value="1"/>
</dbReference>
<dbReference type="InterPro" id="IPR045864">
    <property type="entry name" value="aa-tRNA-synth_II/BPL/LPL"/>
</dbReference>
<dbReference type="InterPro" id="IPR008988">
    <property type="entry name" value="Transcriptional_repressor_C"/>
</dbReference>
<evidence type="ECO:0000256" key="2">
    <source>
        <dbReference type="ARBA" id="ARBA00022741"/>
    </source>
</evidence>
<evidence type="ECO:0000256" key="1">
    <source>
        <dbReference type="ARBA" id="ARBA00022598"/>
    </source>
</evidence>
<reference evidence="8" key="1">
    <citation type="journal article" date="2017" name="Acta Aliment.">
        <title>Plant polysaccharide degrading enzyme system of Thermpbifida cellulosilytica TB100 revealed by de novo genome project data.</title>
        <authorList>
            <person name="Toth A."/>
            <person name="Baka E."/>
            <person name="Luzics S."/>
            <person name="Bata-Vidacs I."/>
            <person name="Nagy I."/>
            <person name="Balint B."/>
            <person name="Herceg R."/>
            <person name="Olasz F."/>
            <person name="Wilk T."/>
            <person name="Nagy T."/>
            <person name="Kriszt B."/>
            <person name="Nagy I."/>
            <person name="Kukolya J."/>
        </authorList>
    </citation>
    <scope>NUCLEOTIDE SEQUENCE [LARGE SCALE GENOMIC DNA]</scope>
    <source>
        <strain evidence="8">TB100</strain>
    </source>
</reference>
<dbReference type="EMBL" id="LGEM01000097">
    <property type="protein sequence ID" value="KUP96266.1"/>
    <property type="molecule type" value="Genomic_DNA"/>
</dbReference>
<dbReference type="PANTHER" id="PTHR12835:SF5">
    <property type="entry name" value="BIOTIN--PROTEIN LIGASE"/>
    <property type="match status" value="1"/>
</dbReference>
<keyword evidence="3" id="KW-0067">ATP-binding</keyword>
<comment type="caution">
    <text evidence="7">The sequence shown here is derived from an EMBL/GenBank/DDBJ whole genome shotgun (WGS) entry which is preliminary data.</text>
</comment>
<dbReference type="CDD" id="cd16442">
    <property type="entry name" value="BPL"/>
    <property type="match status" value="1"/>
</dbReference>
<dbReference type="GO" id="GO:0005737">
    <property type="term" value="C:cytoplasm"/>
    <property type="evidence" value="ECO:0007669"/>
    <property type="project" value="TreeGrafter"/>
</dbReference>
<keyword evidence="2" id="KW-0547">Nucleotide-binding</keyword>
<dbReference type="EC" id="6.3.4.15" evidence="5"/>
<keyword evidence="4" id="KW-0092">Biotin</keyword>
<dbReference type="STRING" id="665004.AC529_13270"/>
<name>A0A147KG24_THECS</name>
<evidence type="ECO:0000313" key="8">
    <source>
        <dbReference type="Proteomes" id="UP000074382"/>
    </source>
</evidence>
<dbReference type="Gene3D" id="2.30.30.100">
    <property type="match status" value="1"/>
</dbReference>
<dbReference type="InterPro" id="IPR004408">
    <property type="entry name" value="Biotin_CoA_COase_ligase"/>
</dbReference>
<dbReference type="InterPro" id="IPR003142">
    <property type="entry name" value="BPL_C"/>
</dbReference>
<protein>
    <recommendedName>
        <fullName evidence="5">biotin--[biotin carboxyl-carrier protein] ligase</fullName>
        <ecNumber evidence="5">6.3.4.15</ecNumber>
    </recommendedName>
</protein>
<dbReference type="AlphaFoldDB" id="A0A147KG24"/>
<dbReference type="GO" id="GO:0005524">
    <property type="term" value="F:ATP binding"/>
    <property type="evidence" value="ECO:0007669"/>
    <property type="project" value="UniProtKB-KW"/>
</dbReference>
<evidence type="ECO:0000259" key="6">
    <source>
        <dbReference type="PROSITE" id="PS51733"/>
    </source>
</evidence>
<dbReference type="OrthoDB" id="9807064at2"/>
<dbReference type="Proteomes" id="UP000074382">
    <property type="component" value="Unassembled WGS sequence"/>
</dbReference>
<keyword evidence="1 7" id="KW-0436">Ligase</keyword>
<dbReference type="Pfam" id="PF03099">
    <property type="entry name" value="BPL_LplA_LipB"/>
    <property type="match status" value="1"/>
</dbReference>
<gene>
    <name evidence="7" type="ORF">AC529_13270</name>
</gene>
<dbReference type="InterPro" id="IPR004143">
    <property type="entry name" value="BPL_LPL_catalytic"/>
</dbReference>
<dbReference type="GO" id="GO:0004077">
    <property type="term" value="F:biotin--[biotin carboxyl-carrier protein] ligase activity"/>
    <property type="evidence" value="ECO:0007669"/>
    <property type="project" value="UniProtKB-EC"/>
</dbReference>
<evidence type="ECO:0000256" key="3">
    <source>
        <dbReference type="ARBA" id="ARBA00022840"/>
    </source>
</evidence>
<sequence length="279" mass="29288">MPSSLRPDPGRPPLNRQELERDLVGPETMWAAIDVVPSLESTNTELVARARRGAPAGTVLVAEHQTAGRGRLDRSFHTPARAALTFSVLLRPTAPPRTYGWLPLLMGVAVVHAVQRTASVEAGLKWPNDVLADGGKLAGILSEAAFGPAGAAVVIGTGLNVSQTREELPIDTATSLALAGAACTDRDTLLREVLRAFAERYTRWAAHGGDAEAGGLAEEYRSCCTTLGQRVRVHLPGGGTLEGSAAGTDAEGRLLVRADDGRTHPLTSGDVVHVRPVAP</sequence>
<dbReference type="Gene3D" id="3.30.930.10">
    <property type="entry name" value="Bira Bifunctional Protein, Domain 2"/>
    <property type="match status" value="1"/>
</dbReference>
<dbReference type="SUPFAM" id="SSF55681">
    <property type="entry name" value="Class II aaRS and biotin synthetases"/>
    <property type="match status" value="1"/>
</dbReference>
<dbReference type="SUPFAM" id="SSF50037">
    <property type="entry name" value="C-terminal domain of transcriptional repressors"/>
    <property type="match status" value="1"/>
</dbReference>
<proteinExistence type="predicted"/>